<evidence type="ECO:0000256" key="4">
    <source>
        <dbReference type="RuleBase" id="RU362116"/>
    </source>
</evidence>
<dbReference type="InterPro" id="IPR053967">
    <property type="entry name" value="LlgE_F_G-like_D1"/>
</dbReference>
<reference evidence="8" key="1">
    <citation type="journal article" date="2020" name="mSystems">
        <title>Genome- and Community-Level Interaction Insights into Carbon Utilization and Element Cycling Functions of Hydrothermarchaeota in Hydrothermal Sediment.</title>
        <authorList>
            <person name="Zhou Z."/>
            <person name="Liu Y."/>
            <person name="Xu W."/>
            <person name="Pan J."/>
            <person name="Luo Z.H."/>
            <person name="Li M."/>
        </authorList>
    </citation>
    <scope>NUCLEOTIDE SEQUENCE [LARGE SCALE GENOMIC DNA]</scope>
    <source>
        <strain evidence="8">SpSt-711</strain>
    </source>
</reference>
<evidence type="ECO:0000256" key="3">
    <source>
        <dbReference type="ARBA" id="ARBA00023143"/>
    </source>
</evidence>
<feature type="domain" description="Flagellar basal-body/hook protein C-terminal" evidence="6">
    <location>
        <begin position="208"/>
        <end position="251"/>
    </location>
</feature>
<dbReference type="AlphaFoldDB" id="A0A7V4JQV0"/>
<evidence type="ECO:0000313" key="8">
    <source>
        <dbReference type="EMBL" id="HGU16071.1"/>
    </source>
</evidence>
<dbReference type="PROSITE" id="PS00588">
    <property type="entry name" value="FLAGELLA_BB_ROD"/>
    <property type="match status" value="1"/>
</dbReference>
<feature type="domain" description="Flagellar hook protein FlgE/F/G-like D1" evidence="7">
    <location>
        <begin position="90"/>
        <end position="163"/>
    </location>
</feature>
<dbReference type="InterPro" id="IPR019776">
    <property type="entry name" value="Flagellar_basal_body_rod_CS"/>
</dbReference>
<comment type="caution">
    <text evidence="8">The sequence shown here is derived from an EMBL/GenBank/DDBJ whole genome shotgun (WGS) entry which is preliminary data.</text>
</comment>
<evidence type="ECO:0000259" key="6">
    <source>
        <dbReference type="Pfam" id="PF06429"/>
    </source>
</evidence>
<dbReference type="InterPro" id="IPR020013">
    <property type="entry name" value="Flagellar_FlgE/F/G"/>
</dbReference>
<feature type="domain" description="Flagellar basal body rod protein N-terminal" evidence="5">
    <location>
        <begin position="17"/>
        <end position="44"/>
    </location>
</feature>
<gene>
    <name evidence="8" type="primary">flgF</name>
    <name evidence="8" type="ORF">ENU91_05415</name>
</gene>
<keyword evidence="8" id="KW-0282">Flagellum</keyword>
<dbReference type="GO" id="GO:0071978">
    <property type="term" value="P:bacterial-type flagellum-dependent swarming motility"/>
    <property type="evidence" value="ECO:0007669"/>
    <property type="project" value="TreeGrafter"/>
</dbReference>
<evidence type="ECO:0000259" key="5">
    <source>
        <dbReference type="Pfam" id="PF00460"/>
    </source>
</evidence>
<dbReference type="GO" id="GO:0030694">
    <property type="term" value="C:bacterial-type flagellum basal body, rod"/>
    <property type="evidence" value="ECO:0007669"/>
    <property type="project" value="InterPro"/>
</dbReference>
<evidence type="ECO:0000256" key="1">
    <source>
        <dbReference type="ARBA" id="ARBA00004117"/>
    </source>
</evidence>
<protein>
    <submittedName>
        <fullName evidence="8">Flagellar basal-body rod protein FlgF</fullName>
    </submittedName>
</protein>
<dbReference type="Pfam" id="PF06429">
    <property type="entry name" value="Flg_bbr_C"/>
    <property type="match status" value="1"/>
</dbReference>
<dbReference type="InterPro" id="IPR001444">
    <property type="entry name" value="Flag_bb_rod_N"/>
</dbReference>
<keyword evidence="8" id="KW-0969">Cilium</keyword>
<keyword evidence="8" id="KW-0966">Cell projection</keyword>
<dbReference type="InterPro" id="IPR012836">
    <property type="entry name" value="FlgF"/>
</dbReference>
<dbReference type="Pfam" id="PF00460">
    <property type="entry name" value="Flg_bb_rod"/>
    <property type="match status" value="1"/>
</dbReference>
<name>A0A7V4JQV0_9BACT</name>
<dbReference type="NCBIfam" id="TIGR03506">
    <property type="entry name" value="FlgEFG_subfam"/>
    <property type="match status" value="1"/>
</dbReference>
<keyword evidence="3 4" id="KW-0975">Bacterial flagellum</keyword>
<dbReference type="PANTHER" id="PTHR30435:SF19">
    <property type="entry name" value="FLAGELLAR BASAL-BODY ROD PROTEIN FLGG"/>
    <property type="match status" value="1"/>
</dbReference>
<dbReference type="SUPFAM" id="SSF117143">
    <property type="entry name" value="Flagellar hook protein flgE"/>
    <property type="match status" value="1"/>
</dbReference>
<evidence type="ECO:0000256" key="2">
    <source>
        <dbReference type="ARBA" id="ARBA00009677"/>
    </source>
</evidence>
<comment type="similarity">
    <text evidence="2 4">Belongs to the flagella basal body rod proteins family.</text>
</comment>
<dbReference type="Pfam" id="PF22692">
    <property type="entry name" value="LlgE_F_G_D1"/>
    <property type="match status" value="1"/>
</dbReference>
<sequence>MAMDGIRINPHLGLLEALEAAQLMDRRLTVTTNNLANVDTPGYKADSIAFIEVLMKKIGPKYKKIYKESQSIIKIEQGVLEYTGDPLHLAIVGEGFFKIQTPNGIAYTRAGNFTLDRERRLVTPEGYPVLANGTPVVVDPGMTREGYITMENSKLQVSPEGILSIDMTEIGRLDVVTFDDYRKIKKLGQNLYVSEGAKEIRAENYEIKQGYIEKSNVNPIREMVNLIEIQRTFEAIQRSIRSLDEETERLITTTQR</sequence>
<evidence type="ECO:0000259" key="7">
    <source>
        <dbReference type="Pfam" id="PF22692"/>
    </source>
</evidence>
<dbReference type="InterPro" id="IPR037925">
    <property type="entry name" value="FlgE/F/G-like"/>
</dbReference>
<dbReference type="InterPro" id="IPR010930">
    <property type="entry name" value="Flg_bb/hook_C_dom"/>
</dbReference>
<dbReference type="EMBL" id="DTEI01000096">
    <property type="protein sequence ID" value="HGU16071.1"/>
    <property type="molecule type" value="Genomic_DNA"/>
</dbReference>
<dbReference type="PANTHER" id="PTHR30435">
    <property type="entry name" value="FLAGELLAR PROTEIN"/>
    <property type="match status" value="1"/>
</dbReference>
<accession>A0A7V4JQV0</accession>
<dbReference type="NCBIfam" id="TIGR02490">
    <property type="entry name" value="flgF"/>
    <property type="match status" value="1"/>
</dbReference>
<proteinExistence type="inferred from homology"/>
<comment type="subcellular location">
    <subcellularLocation>
        <location evidence="1 4">Bacterial flagellum basal body</location>
    </subcellularLocation>
</comment>
<organism evidence="8">
    <name type="scientific">Thermodesulfobacterium geofontis</name>
    <dbReference type="NCBI Taxonomy" id="1295609"/>
    <lineage>
        <taxon>Bacteria</taxon>
        <taxon>Pseudomonadati</taxon>
        <taxon>Thermodesulfobacteriota</taxon>
        <taxon>Thermodesulfobacteria</taxon>
        <taxon>Thermodesulfobacteriales</taxon>
        <taxon>Thermodesulfobacteriaceae</taxon>
        <taxon>Thermodesulfobacterium</taxon>
    </lineage>
</organism>